<dbReference type="GO" id="GO:0003735">
    <property type="term" value="F:structural constituent of ribosome"/>
    <property type="evidence" value="ECO:0007669"/>
    <property type="project" value="InterPro"/>
</dbReference>
<evidence type="ECO:0000256" key="7">
    <source>
        <dbReference type="ARBA" id="ARBA00035136"/>
    </source>
</evidence>
<keyword evidence="4 8" id="KW-0694">RNA-binding</keyword>
<dbReference type="InterPro" id="IPR002583">
    <property type="entry name" value="Ribosomal_bS20"/>
</dbReference>
<comment type="function">
    <text evidence="1 8">Binds directly to 16S ribosomal RNA.</text>
</comment>
<dbReference type="InterPro" id="IPR036510">
    <property type="entry name" value="Ribosomal_bS20_sf"/>
</dbReference>
<keyword evidence="5 8" id="KW-0689">Ribosomal protein</keyword>
<name>A0A2Z3YR04_9CORY</name>
<dbReference type="GO" id="GO:0070181">
    <property type="term" value="F:small ribosomal subunit rRNA binding"/>
    <property type="evidence" value="ECO:0007669"/>
    <property type="project" value="TreeGrafter"/>
</dbReference>
<dbReference type="OrthoDB" id="9807974at2"/>
<dbReference type="SUPFAM" id="SSF46992">
    <property type="entry name" value="Ribosomal protein S20"/>
    <property type="match status" value="1"/>
</dbReference>
<dbReference type="KEGG" id="cpre:Csp1_18660"/>
<sequence length="89" mass="10006">MANIKQQKKRVLTNEIARRRNQAVRSRLHTETRKFHALVEAGDVEGAEKQLRVATRLFDKAATKKVIHKNNAANKKSGLAATFNKLAAK</sequence>
<evidence type="ECO:0000256" key="4">
    <source>
        <dbReference type="ARBA" id="ARBA00022884"/>
    </source>
</evidence>
<evidence type="ECO:0000256" key="8">
    <source>
        <dbReference type="HAMAP-Rule" id="MF_00500"/>
    </source>
</evidence>
<evidence type="ECO:0000256" key="6">
    <source>
        <dbReference type="ARBA" id="ARBA00023274"/>
    </source>
</evidence>
<accession>A0A2Z3YR04</accession>
<comment type="similarity">
    <text evidence="2 8">Belongs to the bacterial ribosomal protein bS20 family.</text>
</comment>
<keyword evidence="10" id="KW-1185">Reference proteome</keyword>
<evidence type="ECO:0000313" key="10">
    <source>
        <dbReference type="Proteomes" id="UP000247696"/>
    </source>
</evidence>
<evidence type="ECO:0000313" key="9">
    <source>
        <dbReference type="EMBL" id="AWT26639.1"/>
    </source>
</evidence>
<proteinExistence type="inferred from homology"/>
<keyword evidence="3 8" id="KW-0699">rRNA-binding</keyword>
<dbReference type="NCBIfam" id="TIGR00029">
    <property type="entry name" value="S20"/>
    <property type="match status" value="1"/>
</dbReference>
<evidence type="ECO:0000256" key="2">
    <source>
        <dbReference type="ARBA" id="ARBA00007634"/>
    </source>
</evidence>
<dbReference type="Proteomes" id="UP000247696">
    <property type="component" value="Chromosome"/>
</dbReference>
<dbReference type="PANTHER" id="PTHR33398:SF1">
    <property type="entry name" value="SMALL RIBOSOMAL SUBUNIT PROTEIN BS20C"/>
    <property type="match status" value="1"/>
</dbReference>
<reference evidence="10" key="1">
    <citation type="submission" date="2017-11" db="EMBL/GenBank/DDBJ databases">
        <title>Otitis media/interna in a cat caused by the recently described species Corynebacterium provencense.</title>
        <authorList>
            <person name="Kittl S."/>
            <person name="Brodard I."/>
            <person name="Rychener L."/>
            <person name="Jores J."/>
            <person name="Roosje P."/>
            <person name="Gobeli Brawand S."/>
        </authorList>
    </citation>
    <scope>NUCLEOTIDE SEQUENCE [LARGE SCALE GENOMIC DNA]</scope>
    <source>
        <strain evidence="10">17KM38</strain>
    </source>
</reference>
<dbReference type="PANTHER" id="PTHR33398">
    <property type="entry name" value="30S RIBOSOMAL PROTEIN S20"/>
    <property type="match status" value="1"/>
</dbReference>
<dbReference type="EMBL" id="CP024988">
    <property type="protein sequence ID" value="AWT26639.1"/>
    <property type="molecule type" value="Genomic_DNA"/>
</dbReference>
<dbReference type="GO" id="GO:0006412">
    <property type="term" value="P:translation"/>
    <property type="evidence" value="ECO:0007669"/>
    <property type="project" value="UniProtKB-UniRule"/>
</dbReference>
<evidence type="ECO:0000256" key="5">
    <source>
        <dbReference type="ARBA" id="ARBA00022980"/>
    </source>
</evidence>
<dbReference type="GO" id="GO:0015935">
    <property type="term" value="C:small ribosomal subunit"/>
    <property type="evidence" value="ECO:0007669"/>
    <property type="project" value="TreeGrafter"/>
</dbReference>
<dbReference type="Gene3D" id="1.20.58.110">
    <property type="entry name" value="Ribosomal protein S20"/>
    <property type="match status" value="1"/>
</dbReference>
<evidence type="ECO:0000256" key="3">
    <source>
        <dbReference type="ARBA" id="ARBA00022730"/>
    </source>
</evidence>
<dbReference type="AlphaFoldDB" id="A0A2Z3YR04"/>
<dbReference type="HAMAP" id="MF_00500">
    <property type="entry name" value="Ribosomal_bS20"/>
    <property type="match status" value="1"/>
</dbReference>
<dbReference type="FunFam" id="1.20.58.110:FF:000001">
    <property type="entry name" value="30S ribosomal protein S20"/>
    <property type="match status" value="1"/>
</dbReference>
<organism evidence="9 10">
    <name type="scientific">Corynebacterium provencense</name>
    <dbReference type="NCBI Taxonomy" id="1737425"/>
    <lineage>
        <taxon>Bacteria</taxon>
        <taxon>Bacillati</taxon>
        <taxon>Actinomycetota</taxon>
        <taxon>Actinomycetes</taxon>
        <taxon>Mycobacteriales</taxon>
        <taxon>Corynebacteriaceae</taxon>
        <taxon>Corynebacterium</taxon>
    </lineage>
</organism>
<protein>
    <recommendedName>
        <fullName evidence="7 8">Small ribosomal subunit protein bS20</fullName>
    </recommendedName>
</protein>
<dbReference type="Pfam" id="PF01649">
    <property type="entry name" value="Ribosomal_S20p"/>
    <property type="match status" value="1"/>
</dbReference>
<dbReference type="GO" id="GO:0005829">
    <property type="term" value="C:cytosol"/>
    <property type="evidence" value="ECO:0007669"/>
    <property type="project" value="TreeGrafter"/>
</dbReference>
<evidence type="ECO:0000256" key="1">
    <source>
        <dbReference type="ARBA" id="ARBA00003134"/>
    </source>
</evidence>
<gene>
    <name evidence="8 9" type="primary">rpsT</name>
    <name evidence="9" type="ORF">Csp1_18660</name>
</gene>
<dbReference type="RefSeq" id="WP_066584901.1">
    <property type="nucleotide sequence ID" value="NZ_CABKVS010000001.1"/>
</dbReference>
<dbReference type="STRING" id="1737425.GCA_900049755_01008"/>
<keyword evidence="6 8" id="KW-0687">Ribonucleoprotein</keyword>